<keyword evidence="2" id="KW-0732">Signal</keyword>
<feature type="compositionally biased region" description="Acidic residues" evidence="1">
    <location>
        <begin position="144"/>
        <end position="159"/>
    </location>
</feature>
<dbReference type="InterPro" id="IPR002557">
    <property type="entry name" value="Chitin-bd_dom"/>
</dbReference>
<accession>A0A6P8ZN89</accession>
<feature type="domain" description="Chitin-binding type-2" evidence="3">
    <location>
        <begin position="54"/>
        <end position="121"/>
    </location>
</feature>
<feature type="signal peptide" evidence="2">
    <location>
        <begin position="1"/>
        <end position="20"/>
    </location>
</feature>
<gene>
    <name evidence="5" type="primary">LOC117645707</name>
</gene>
<keyword evidence="4" id="KW-1185">Reference proteome</keyword>
<evidence type="ECO:0000313" key="5">
    <source>
        <dbReference type="RefSeq" id="XP_034241934.1"/>
    </source>
</evidence>
<dbReference type="InParanoid" id="A0A6P8ZN89"/>
<organism evidence="5">
    <name type="scientific">Thrips palmi</name>
    <name type="common">Melon thrips</name>
    <dbReference type="NCBI Taxonomy" id="161013"/>
    <lineage>
        <taxon>Eukaryota</taxon>
        <taxon>Metazoa</taxon>
        <taxon>Ecdysozoa</taxon>
        <taxon>Arthropoda</taxon>
        <taxon>Hexapoda</taxon>
        <taxon>Insecta</taxon>
        <taxon>Pterygota</taxon>
        <taxon>Neoptera</taxon>
        <taxon>Paraneoptera</taxon>
        <taxon>Thysanoptera</taxon>
        <taxon>Terebrantia</taxon>
        <taxon>Thripoidea</taxon>
        <taxon>Thripidae</taxon>
        <taxon>Thrips</taxon>
    </lineage>
</organism>
<dbReference type="AlphaFoldDB" id="A0A6P8ZN89"/>
<dbReference type="InterPro" id="IPR052976">
    <property type="entry name" value="Scoloptoxin-like"/>
</dbReference>
<dbReference type="GO" id="GO:0008061">
    <property type="term" value="F:chitin binding"/>
    <property type="evidence" value="ECO:0007669"/>
    <property type="project" value="InterPro"/>
</dbReference>
<dbReference type="RefSeq" id="XP_034241934.1">
    <property type="nucleotide sequence ID" value="XM_034386043.1"/>
</dbReference>
<dbReference type="GeneID" id="117645707"/>
<protein>
    <submittedName>
        <fullName evidence="5">Uncharacterized protein LOC117645707</fullName>
    </submittedName>
</protein>
<dbReference type="Pfam" id="PF01607">
    <property type="entry name" value="CBM_14"/>
    <property type="match status" value="1"/>
</dbReference>
<name>A0A6P8ZN89_THRPL</name>
<feature type="region of interest" description="Disordered" evidence="1">
    <location>
        <begin position="190"/>
        <end position="227"/>
    </location>
</feature>
<dbReference type="SUPFAM" id="SSF57625">
    <property type="entry name" value="Invertebrate chitin-binding proteins"/>
    <property type="match status" value="1"/>
</dbReference>
<dbReference type="OrthoDB" id="6407151at2759"/>
<reference evidence="5" key="1">
    <citation type="submission" date="2025-08" db="UniProtKB">
        <authorList>
            <consortium name="RefSeq"/>
        </authorList>
    </citation>
    <scope>IDENTIFICATION</scope>
    <source>
        <tissue evidence="5">Total insect</tissue>
    </source>
</reference>
<proteinExistence type="predicted"/>
<evidence type="ECO:0000259" key="3">
    <source>
        <dbReference type="PROSITE" id="PS50940"/>
    </source>
</evidence>
<dbReference type="Gene3D" id="2.170.140.10">
    <property type="entry name" value="Chitin binding domain"/>
    <property type="match status" value="1"/>
</dbReference>
<sequence>MDRVVVAVLASSLVVALAAAAPRIRVARDTGAALRLGLPSNATSIRAGEMLSERFSCAGRHYGYYADPDNDCQLFHVCLPVQFDDGRGAMYKWSFVCPEETIFNQETFTCSRREDAISCQDSERFYGLNEDLGVSRRQQQQQDQDLDDADNAADTMPDDNMADVVEDTASYQHPVQAVQHQQGMVRPMEGRPQALQQAQADGPQQQATTDTSDEGTNKYGAFTTIRY</sequence>
<dbReference type="Proteomes" id="UP000515158">
    <property type="component" value="Unplaced"/>
</dbReference>
<dbReference type="SMART" id="SM00494">
    <property type="entry name" value="ChtBD2"/>
    <property type="match status" value="1"/>
</dbReference>
<feature type="region of interest" description="Disordered" evidence="1">
    <location>
        <begin position="134"/>
        <end position="159"/>
    </location>
</feature>
<evidence type="ECO:0000256" key="1">
    <source>
        <dbReference type="SAM" id="MobiDB-lite"/>
    </source>
</evidence>
<dbReference type="PANTHER" id="PTHR22933">
    <property type="entry name" value="FI18007P1-RELATED"/>
    <property type="match status" value="1"/>
</dbReference>
<dbReference type="PROSITE" id="PS50940">
    <property type="entry name" value="CHIT_BIND_II"/>
    <property type="match status" value="1"/>
</dbReference>
<dbReference type="GO" id="GO:0005576">
    <property type="term" value="C:extracellular region"/>
    <property type="evidence" value="ECO:0007669"/>
    <property type="project" value="InterPro"/>
</dbReference>
<feature type="compositionally biased region" description="Low complexity" evidence="1">
    <location>
        <begin position="193"/>
        <end position="207"/>
    </location>
</feature>
<feature type="chain" id="PRO_5027879337" evidence="2">
    <location>
        <begin position="21"/>
        <end position="227"/>
    </location>
</feature>
<dbReference type="KEGG" id="tpal:117645707"/>
<evidence type="ECO:0000313" key="4">
    <source>
        <dbReference type="Proteomes" id="UP000515158"/>
    </source>
</evidence>
<dbReference type="PANTHER" id="PTHR22933:SF43">
    <property type="entry name" value="LP10131P"/>
    <property type="match status" value="1"/>
</dbReference>
<evidence type="ECO:0000256" key="2">
    <source>
        <dbReference type="SAM" id="SignalP"/>
    </source>
</evidence>
<dbReference type="InterPro" id="IPR036508">
    <property type="entry name" value="Chitin-bd_dom_sf"/>
</dbReference>